<accession>A0A314YWM8</accession>
<evidence type="ECO:0000313" key="2">
    <source>
        <dbReference type="Proteomes" id="UP000250321"/>
    </source>
</evidence>
<reference evidence="1 2" key="1">
    <citation type="submission" date="2018-02" db="EMBL/GenBank/DDBJ databases">
        <title>Draft genome of wild Prunus yedoensis var. nudiflora.</title>
        <authorList>
            <person name="Baek S."/>
            <person name="Kim J.-H."/>
            <person name="Choi K."/>
            <person name="Kim G.-B."/>
            <person name="Cho A."/>
            <person name="Jang H."/>
            <person name="Shin C.-H."/>
            <person name="Yu H.-J."/>
            <person name="Mun J.-H."/>
        </authorList>
    </citation>
    <scope>NUCLEOTIDE SEQUENCE [LARGE SCALE GENOMIC DNA]</scope>
    <source>
        <strain evidence="2">cv. Jeju island</strain>
        <tissue evidence="1">Leaf</tissue>
    </source>
</reference>
<dbReference type="EMBL" id="PJQY01000463">
    <property type="protein sequence ID" value="PQQ10809.1"/>
    <property type="molecule type" value="Genomic_DNA"/>
</dbReference>
<evidence type="ECO:0000313" key="1">
    <source>
        <dbReference type="EMBL" id="PQQ10809.1"/>
    </source>
</evidence>
<dbReference type="AlphaFoldDB" id="A0A314YWM8"/>
<comment type="caution">
    <text evidence="1">The sequence shown here is derived from an EMBL/GenBank/DDBJ whole genome shotgun (WGS) entry which is preliminary data.</text>
</comment>
<keyword evidence="2" id="KW-1185">Reference proteome</keyword>
<gene>
    <name evidence="1" type="ORF">Pyn_26073</name>
</gene>
<proteinExistence type="predicted"/>
<name>A0A314YWM8_PRUYE</name>
<organism evidence="1 2">
    <name type="scientific">Prunus yedoensis var. nudiflora</name>
    <dbReference type="NCBI Taxonomy" id="2094558"/>
    <lineage>
        <taxon>Eukaryota</taxon>
        <taxon>Viridiplantae</taxon>
        <taxon>Streptophyta</taxon>
        <taxon>Embryophyta</taxon>
        <taxon>Tracheophyta</taxon>
        <taxon>Spermatophyta</taxon>
        <taxon>Magnoliopsida</taxon>
        <taxon>eudicotyledons</taxon>
        <taxon>Gunneridae</taxon>
        <taxon>Pentapetalae</taxon>
        <taxon>rosids</taxon>
        <taxon>fabids</taxon>
        <taxon>Rosales</taxon>
        <taxon>Rosaceae</taxon>
        <taxon>Amygdaloideae</taxon>
        <taxon>Amygdaleae</taxon>
        <taxon>Prunus</taxon>
    </lineage>
</organism>
<sequence>MLEQPEQKRVEGFFDLVDDRTCGAIIGAEVGAAELAEKSCQLFRLGFKLVGDEAVVPGCHNGPVQSLCELVSQLDEPTQYLLHHLWSGFVLLREEARSRFIPC</sequence>
<dbReference type="Proteomes" id="UP000250321">
    <property type="component" value="Unassembled WGS sequence"/>
</dbReference>
<protein>
    <submittedName>
        <fullName evidence="1">Uncharacterized protein</fullName>
    </submittedName>
</protein>